<protein>
    <submittedName>
        <fullName evidence="1">Uncharacterized protein</fullName>
    </submittedName>
</protein>
<name>A0A9X1RP98_9BURK</name>
<gene>
    <name evidence="1" type="ORF">L5014_08755</name>
</gene>
<keyword evidence="2" id="KW-1185">Reference proteome</keyword>
<evidence type="ECO:0000313" key="2">
    <source>
        <dbReference type="Proteomes" id="UP001139308"/>
    </source>
</evidence>
<evidence type="ECO:0000313" key="1">
    <source>
        <dbReference type="EMBL" id="MCG5073452.1"/>
    </source>
</evidence>
<accession>A0A9X1RP98</accession>
<reference evidence="1" key="1">
    <citation type="submission" date="2022-01" db="EMBL/GenBank/DDBJ databases">
        <title>Genome sequence and assembly of Parabukholderia sp. RG36.</title>
        <authorList>
            <person name="Chhetri G."/>
        </authorList>
    </citation>
    <scope>NUCLEOTIDE SEQUENCE</scope>
    <source>
        <strain evidence="1">RG36</strain>
    </source>
</reference>
<proteinExistence type="predicted"/>
<sequence>MSDLQWSATVIAVADHCAVAGSNGAIIATVIEALLVRIAAMHQLSTD</sequence>
<dbReference type="AlphaFoldDB" id="A0A9X1RP98"/>
<dbReference type="EMBL" id="JAKLJA010000005">
    <property type="protein sequence ID" value="MCG5073452.1"/>
    <property type="molecule type" value="Genomic_DNA"/>
</dbReference>
<dbReference type="RefSeq" id="WP_238463221.1">
    <property type="nucleotide sequence ID" value="NZ_JAKLJA010000005.1"/>
</dbReference>
<dbReference type="Proteomes" id="UP001139308">
    <property type="component" value="Unassembled WGS sequence"/>
</dbReference>
<organism evidence="1 2">
    <name type="scientific">Paraburkholderia tagetis</name>
    <dbReference type="NCBI Taxonomy" id="2913261"/>
    <lineage>
        <taxon>Bacteria</taxon>
        <taxon>Pseudomonadati</taxon>
        <taxon>Pseudomonadota</taxon>
        <taxon>Betaproteobacteria</taxon>
        <taxon>Burkholderiales</taxon>
        <taxon>Burkholderiaceae</taxon>
        <taxon>Paraburkholderia</taxon>
    </lineage>
</organism>
<comment type="caution">
    <text evidence="1">The sequence shown here is derived from an EMBL/GenBank/DDBJ whole genome shotgun (WGS) entry which is preliminary data.</text>
</comment>